<evidence type="ECO:0000313" key="5">
    <source>
        <dbReference type="EMBL" id="ADD37895.1"/>
    </source>
</evidence>
<evidence type="ECO:0000259" key="4">
    <source>
        <dbReference type="PROSITE" id="PS50102"/>
    </source>
</evidence>
<dbReference type="InterPro" id="IPR024326">
    <property type="entry name" value="RRP7_C"/>
</dbReference>
<dbReference type="GO" id="GO:0000028">
    <property type="term" value="P:ribosomal small subunit assembly"/>
    <property type="evidence" value="ECO:0007669"/>
    <property type="project" value="TreeGrafter"/>
</dbReference>
<dbReference type="InterPro" id="IPR035979">
    <property type="entry name" value="RBD_domain_sf"/>
</dbReference>
<dbReference type="GO" id="GO:0034456">
    <property type="term" value="C:UTP-C complex"/>
    <property type="evidence" value="ECO:0007669"/>
    <property type="project" value="TreeGrafter"/>
</dbReference>
<proteinExistence type="evidence at transcript level"/>
<dbReference type="OrthoDB" id="5390at2759"/>
<feature type="domain" description="RRM" evidence="4">
    <location>
        <begin position="50"/>
        <end position="134"/>
    </location>
</feature>
<sequence length="260" mass="30259">MVTLTTSGTNEVQDYKVFSIKFDEACKSSHDLFVKRYRPKSQKSQLPLERTLLVANVPPWADKPSIKRLFVSNGAIDAVHFQKNIESNSEIEGEDQIIEGFKFGFVVFERPSSLSRVIESMDNTKKYILSTSTHPIPVGLEKWKIMYNQSLLLKPEMKELQIKKWVENYDKAQNIAPPEDEEGWVTVTRATSKKPVVSKNASAKIKAREQRKRKRKELENFYKFQVKESKIKKLEELRAKFEVDKKKQITMKGERRFKPT</sequence>
<gene>
    <name evidence="5" type="primary">RRP7A</name>
</gene>
<evidence type="ECO:0000313" key="6">
    <source>
        <dbReference type="EMBL" id="CDW34486.1"/>
    </source>
</evidence>
<dbReference type="CDD" id="cd12294">
    <property type="entry name" value="RRM_Rrp7A"/>
    <property type="match status" value="1"/>
</dbReference>
<dbReference type="InterPro" id="IPR000504">
    <property type="entry name" value="RRM_dom"/>
</dbReference>
<evidence type="ECO:0000256" key="3">
    <source>
        <dbReference type="PROSITE-ProRule" id="PRU00176"/>
    </source>
</evidence>
<dbReference type="GO" id="GO:0003723">
    <property type="term" value="F:RNA binding"/>
    <property type="evidence" value="ECO:0007669"/>
    <property type="project" value="UniProtKB-UniRule"/>
</dbReference>
<comment type="similarity">
    <text evidence="1">Belongs to the RRP7 family.</text>
</comment>
<dbReference type="GO" id="GO:0006364">
    <property type="term" value="P:rRNA processing"/>
    <property type="evidence" value="ECO:0007669"/>
    <property type="project" value="TreeGrafter"/>
</dbReference>
<dbReference type="GO" id="GO:0032545">
    <property type="term" value="C:CURI complex"/>
    <property type="evidence" value="ECO:0007669"/>
    <property type="project" value="TreeGrafter"/>
</dbReference>
<dbReference type="PROSITE" id="PS50102">
    <property type="entry name" value="RRM"/>
    <property type="match status" value="1"/>
</dbReference>
<dbReference type="Pfam" id="PF12923">
    <property type="entry name" value="RRP7"/>
    <property type="match status" value="1"/>
</dbReference>
<keyword evidence="2 3" id="KW-0694">RNA-binding</keyword>
<dbReference type="EMBL" id="BT120965">
    <property type="protein sequence ID" value="ADD37895.1"/>
    <property type="molecule type" value="mRNA"/>
</dbReference>
<dbReference type="PANTHER" id="PTHR13191">
    <property type="entry name" value="RIBOSOMAL RNA PROCESSING PROTEIN 7-RELATED"/>
    <property type="match status" value="1"/>
</dbReference>
<dbReference type="PANTHER" id="PTHR13191:SF0">
    <property type="entry name" value="RIBOSOMAL RNA-PROCESSING PROTEIN 7 HOMOLOG A-RELATED"/>
    <property type="match status" value="1"/>
</dbReference>
<dbReference type="InterPro" id="IPR034890">
    <property type="entry name" value="Rrp7A_RRM"/>
</dbReference>
<organism evidence="5">
    <name type="scientific">Lepeophtheirus salmonis</name>
    <name type="common">Salmon louse</name>
    <name type="synonym">Caligus salmonis</name>
    <dbReference type="NCBI Taxonomy" id="72036"/>
    <lineage>
        <taxon>Eukaryota</taxon>
        <taxon>Metazoa</taxon>
        <taxon>Ecdysozoa</taxon>
        <taxon>Arthropoda</taxon>
        <taxon>Crustacea</taxon>
        <taxon>Multicrustacea</taxon>
        <taxon>Hexanauplia</taxon>
        <taxon>Copepoda</taxon>
        <taxon>Siphonostomatoida</taxon>
        <taxon>Caligidae</taxon>
        <taxon>Lepeophtheirus</taxon>
    </lineage>
</organism>
<dbReference type="InterPro" id="IPR012677">
    <property type="entry name" value="Nucleotide-bd_a/b_plait_sf"/>
</dbReference>
<dbReference type="EMBL" id="HACA01017125">
    <property type="protein sequence ID" value="CDW34486.1"/>
    <property type="molecule type" value="Transcribed_RNA"/>
</dbReference>
<dbReference type="Gene3D" id="3.30.70.330">
    <property type="match status" value="1"/>
</dbReference>
<accession>D3PH59</accession>
<protein>
    <submittedName>
        <fullName evidence="5">Ribosomal RNA-processing protein 7 homolog A</fullName>
    </submittedName>
</protein>
<reference evidence="5" key="1">
    <citation type="submission" date="2010-03" db="EMBL/GenBank/DDBJ databases">
        <title>Atlantic Lepeophtheirus salmonis ESTs and full-length cDNAs.</title>
        <authorList>
            <person name="Yasuike M."/>
            <person name="von Schalburg K."/>
            <person name="Cooper G."/>
            <person name="Leong J."/>
            <person name="Nilsen F."/>
            <person name="Jones S.R.M."/>
            <person name="Koop B.F."/>
        </authorList>
    </citation>
    <scope>NUCLEOTIDE SEQUENCE</scope>
    <source>
        <strain evidence="5">Atlantic form</strain>
        <tissue evidence="5">Mixed tissue</tissue>
    </source>
</reference>
<name>D3PH59_LEPSM</name>
<reference evidence="6" key="2">
    <citation type="submission" date="2014-05" db="EMBL/GenBank/DDBJ databases">
        <authorList>
            <person name="Chronopoulou M."/>
        </authorList>
    </citation>
    <scope>NUCLEOTIDE SEQUENCE</scope>
    <source>
        <tissue evidence="6">Whole organism</tissue>
    </source>
</reference>
<dbReference type="SUPFAM" id="SSF54928">
    <property type="entry name" value="RNA-binding domain, RBD"/>
    <property type="match status" value="1"/>
</dbReference>
<evidence type="ECO:0000256" key="2">
    <source>
        <dbReference type="ARBA" id="ARBA00022884"/>
    </source>
</evidence>
<dbReference type="InterPro" id="IPR040446">
    <property type="entry name" value="RRP7"/>
</dbReference>
<dbReference type="OMA" id="GIHKWIA"/>
<dbReference type="Gene3D" id="6.10.250.1770">
    <property type="match status" value="1"/>
</dbReference>
<dbReference type="AlphaFoldDB" id="D3PH59"/>
<evidence type="ECO:0000256" key="1">
    <source>
        <dbReference type="ARBA" id="ARBA00006110"/>
    </source>
</evidence>